<gene>
    <name evidence="16" type="ORF">GCM10022399_16870</name>
</gene>
<comment type="pathway">
    <text evidence="1 14">Cofactor biosynthesis; FAD biosynthesis; FAD from FMN: step 1/1.</text>
</comment>
<evidence type="ECO:0000256" key="5">
    <source>
        <dbReference type="ARBA" id="ARBA00022679"/>
    </source>
</evidence>
<comment type="caution">
    <text evidence="16">The sequence shown here is derived from an EMBL/GenBank/DDBJ whole genome shotgun (WGS) entry which is preliminary data.</text>
</comment>
<keyword evidence="11" id="KW-0511">Multifunctional enzyme</keyword>
<organism evidence="16 17">
    <name type="scientific">Terrabacter ginsenosidimutans</name>
    <dbReference type="NCBI Taxonomy" id="490575"/>
    <lineage>
        <taxon>Bacteria</taxon>
        <taxon>Bacillati</taxon>
        <taxon>Actinomycetota</taxon>
        <taxon>Actinomycetes</taxon>
        <taxon>Micrococcales</taxon>
        <taxon>Intrasporangiaceae</taxon>
        <taxon>Terrabacter</taxon>
    </lineage>
</organism>
<keyword evidence="4 14" id="KW-0288">FMN</keyword>
<proteinExistence type="inferred from homology"/>
<dbReference type="EC" id="2.7.1.26" evidence="14"/>
<dbReference type="CDD" id="cd02064">
    <property type="entry name" value="FAD_synthetase_N"/>
    <property type="match status" value="1"/>
</dbReference>
<dbReference type="SUPFAM" id="SSF52374">
    <property type="entry name" value="Nucleotidylyl transferase"/>
    <property type="match status" value="1"/>
</dbReference>
<dbReference type="NCBIfam" id="NF004160">
    <property type="entry name" value="PRK05627.1-3"/>
    <property type="match status" value="1"/>
</dbReference>
<evidence type="ECO:0000256" key="9">
    <source>
        <dbReference type="ARBA" id="ARBA00022827"/>
    </source>
</evidence>
<dbReference type="SMART" id="SM00904">
    <property type="entry name" value="Flavokinase"/>
    <property type="match status" value="1"/>
</dbReference>
<dbReference type="InterPro" id="IPR004821">
    <property type="entry name" value="Cyt_trans-like"/>
</dbReference>
<dbReference type="InterPro" id="IPR015865">
    <property type="entry name" value="Riboflavin_kinase_bac/euk"/>
</dbReference>
<evidence type="ECO:0000313" key="16">
    <source>
        <dbReference type="EMBL" id="GAA3701017.1"/>
    </source>
</evidence>
<protein>
    <recommendedName>
        <fullName evidence="14">Riboflavin biosynthesis protein</fullName>
    </recommendedName>
    <domain>
        <recommendedName>
            <fullName evidence="14">Riboflavin kinase</fullName>
            <ecNumber evidence="14">2.7.1.26</ecNumber>
        </recommendedName>
        <alternativeName>
            <fullName evidence="14">Flavokinase</fullName>
        </alternativeName>
    </domain>
    <domain>
        <recommendedName>
            <fullName evidence="14">FMN adenylyltransferase</fullName>
            <ecNumber evidence="14">2.7.7.2</ecNumber>
        </recommendedName>
        <alternativeName>
            <fullName evidence="14">FAD pyrophosphorylase</fullName>
        </alternativeName>
        <alternativeName>
            <fullName evidence="14">FAD synthase</fullName>
        </alternativeName>
    </domain>
</protein>
<dbReference type="SUPFAM" id="SSF82114">
    <property type="entry name" value="Riboflavin kinase-like"/>
    <property type="match status" value="1"/>
</dbReference>
<dbReference type="InterPro" id="IPR023465">
    <property type="entry name" value="Riboflavin_kinase_dom_sf"/>
</dbReference>
<evidence type="ECO:0000256" key="11">
    <source>
        <dbReference type="ARBA" id="ARBA00023268"/>
    </source>
</evidence>
<dbReference type="InterPro" id="IPR015864">
    <property type="entry name" value="FAD_synthase"/>
</dbReference>
<dbReference type="Gene3D" id="2.40.30.30">
    <property type="entry name" value="Riboflavin kinase-like"/>
    <property type="match status" value="1"/>
</dbReference>
<dbReference type="Gene3D" id="3.40.50.620">
    <property type="entry name" value="HUPs"/>
    <property type="match status" value="1"/>
</dbReference>
<comment type="catalytic activity">
    <reaction evidence="13 14">
        <text>FMN + ATP + H(+) = FAD + diphosphate</text>
        <dbReference type="Rhea" id="RHEA:17237"/>
        <dbReference type="ChEBI" id="CHEBI:15378"/>
        <dbReference type="ChEBI" id="CHEBI:30616"/>
        <dbReference type="ChEBI" id="CHEBI:33019"/>
        <dbReference type="ChEBI" id="CHEBI:57692"/>
        <dbReference type="ChEBI" id="CHEBI:58210"/>
        <dbReference type="EC" id="2.7.7.2"/>
    </reaction>
</comment>
<evidence type="ECO:0000256" key="7">
    <source>
        <dbReference type="ARBA" id="ARBA00022741"/>
    </source>
</evidence>
<evidence type="ECO:0000256" key="13">
    <source>
        <dbReference type="ARBA" id="ARBA00049494"/>
    </source>
</evidence>
<dbReference type="PIRSF" id="PIRSF004491">
    <property type="entry name" value="FAD_Synth"/>
    <property type="match status" value="1"/>
</dbReference>
<evidence type="ECO:0000313" key="17">
    <source>
        <dbReference type="Proteomes" id="UP001501468"/>
    </source>
</evidence>
<evidence type="ECO:0000256" key="2">
    <source>
        <dbReference type="ARBA" id="ARBA00005201"/>
    </source>
</evidence>
<dbReference type="InterPro" id="IPR002606">
    <property type="entry name" value="Riboflavin_kinase_bac"/>
</dbReference>
<evidence type="ECO:0000256" key="4">
    <source>
        <dbReference type="ARBA" id="ARBA00022643"/>
    </source>
</evidence>
<dbReference type="GO" id="GO:0016301">
    <property type="term" value="F:kinase activity"/>
    <property type="evidence" value="ECO:0007669"/>
    <property type="project" value="UniProtKB-KW"/>
</dbReference>
<evidence type="ECO:0000256" key="6">
    <source>
        <dbReference type="ARBA" id="ARBA00022695"/>
    </source>
</evidence>
<keyword evidence="6 14" id="KW-0548">Nucleotidyltransferase</keyword>
<evidence type="ECO:0000256" key="12">
    <source>
        <dbReference type="ARBA" id="ARBA00047880"/>
    </source>
</evidence>
<reference evidence="17" key="1">
    <citation type="journal article" date="2019" name="Int. J. Syst. Evol. Microbiol.">
        <title>The Global Catalogue of Microorganisms (GCM) 10K type strain sequencing project: providing services to taxonomists for standard genome sequencing and annotation.</title>
        <authorList>
            <consortium name="The Broad Institute Genomics Platform"/>
            <consortium name="The Broad Institute Genome Sequencing Center for Infectious Disease"/>
            <person name="Wu L."/>
            <person name="Ma J."/>
        </authorList>
    </citation>
    <scope>NUCLEOTIDE SEQUENCE [LARGE SCALE GENOMIC DNA]</scope>
    <source>
        <strain evidence="17">JCM 17125</strain>
    </source>
</reference>
<sequence length="342" mass="36799">MPVREPADPRSGVATTVGAVQRWYGLDDIPADLGPTVVTLGNFDGVHRGHREVLTRVVREAADRGALPVAVTFEPHPIAVLYPDRAPAAVMSLEQRLDALESVGLAAVLVIEFTREFAQQTPEEFVRSTFVDALGACAVVVGKDTRFGVRNSGDVDTLRELGAAHGFGVVALDDIGEGATEGARWSSTQLRAELLAGNVGHAGQILGRPHRVTGAVVHGDHRGRELGYPTANLSQDHEGLVPADGVYAGWLVRLDLDESAPDRTLPAAVSVGTNPTFDGHQRRVEAYVLDRTDLDLYGERVAVEFVSHLRPTLKFDSIDTLVEQMAQDVTRCREILSAIVPS</sequence>
<dbReference type="EMBL" id="BAABDC010000002">
    <property type="protein sequence ID" value="GAA3701017.1"/>
    <property type="molecule type" value="Genomic_DNA"/>
</dbReference>
<keyword evidence="10 14" id="KW-0067">ATP-binding</keyword>
<evidence type="ECO:0000256" key="3">
    <source>
        <dbReference type="ARBA" id="ARBA00022630"/>
    </source>
</evidence>
<comment type="similarity">
    <text evidence="14">Belongs to the ribF family.</text>
</comment>
<keyword evidence="9 14" id="KW-0274">FAD</keyword>
<feature type="domain" description="Riboflavin kinase" evidence="15">
    <location>
        <begin position="205"/>
        <end position="337"/>
    </location>
</feature>
<evidence type="ECO:0000256" key="8">
    <source>
        <dbReference type="ARBA" id="ARBA00022777"/>
    </source>
</evidence>
<evidence type="ECO:0000256" key="1">
    <source>
        <dbReference type="ARBA" id="ARBA00004726"/>
    </source>
</evidence>
<dbReference type="PANTHER" id="PTHR22749">
    <property type="entry name" value="RIBOFLAVIN KINASE/FMN ADENYLYLTRANSFERASE"/>
    <property type="match status" value="1"/>
</dbReference>
<keyword evidence="17" id="KW-1185">Reference proteome</keyword>
<keyword evidence="8 14" id="KW-0418">Kinase</keyword>
<dbReference type="Proteomes" id="UP001501468">
    <property type="component" value="Unassembled WGS sequence"/>
</dbReference>
<keyword evidence="5 14" id="KW-0808">Transferase</keyword>
<name>A0ABP7D8W8_9MICO</name>
<dbReference type="PANTHER" id="PTHR22749:SF6">
    <property type="entry name" value="RIBOFLAVIN KINASE"/>
    <property type="match status" value="1"/>
</dbReference>
<evidence type="ECO:0000256" key="14">
    <source>
        <dbReference type="PIRNR" id="PIRNR004491"/>
    </source>
</evidence>
<keyword evidence="3 14" id="KW-0285">Flavoprotein</keyword>
<evidence type="ECO:0000259" key="15">
    <source>
        <dbReference type="SMART" id="SM00904"/>
    </source>
</evidence>
<comment type="catalytic activity">
    <reaction evidence="12 14">
        <text>riboflavin + ATP = FMN + ADP + H(+)</text>
        <dbReference type="Rhea" id="RHEA:14357"/>
        <dbReference type="ChEBI" id="CHEBI:15378"/>
        <dbReference type="ChEBI" id="CHEBI:30616"/>
        <dbReference type="ChEBI" id="CHEBI:57986"/>
        <dbReference type="ChEBI" id="CHEBI:58210"/>
        <dbReference type="ChEBI" id="CHEBI:456216"/>
        <dbReference type="EC" id="2.7.1.26"/>
    </reaction>
</comment>
<dbReference type="EC" id="2.7.7.2" evidence="14"/>
<evidence type="ECO:0000256" key="10">
    <source>
        <dbReference type="ARBA" id="ARBA00022840"/>
    </source>
</evidence>
<comment type="pathway">
    <text evidence="2 14">Cofactor biosynthesis; FMN biosynthesis; FMN from riboflavin (ATP route): step 1/1.</text>
</comment>
<dbReference type="InterPro" id="IPR014729">
    <property type="entry name" value="Rossmann-like_a/b/a_fold"/>
</dbReference>
<dbReference type="InterPro" id="IPR023468">
    <property type="entry name" value="Riboflavin_kinase"/>
</dbReference>
<keyword evidence="7 14" id="KW-0547">Nucleotide-binding</keyword>
<dbReference type="Pfam" id="PF06574">
    <property type="entry name" value="FAD_syn"/>
    <property type="match status" value="1"/>
</dbReference>
<dbReference type="NCBIfam" id="TIGR00125">
    <property type="entry name" value="cyt_tran_rel"/>
    <property type="match status" value="1"/>
</dbReference>
<accession>A0ABP7D8W8</accession>
<dbReference type="NCBIfam" id="TIGR00083">
    <property type="entry name" value="ribF"/>
    <property type="match status" value="1"/>
</dbReference>
<dbReference type="Pfam" id="PF01687">
    <property type="entry name" value="Flavokinase"/>
    <property type="match status" value="1"/>
</dbReference>